<dbReference type="InterPro" id="IPR050490">
    <property type="entry name" value="Bact_solute-bd_prot1"/>
</dbReference>
<evidence type="ECO:0000256" key="2">
    <source>
        <dbReference type="ARBA" id="ARBA00022448"/>
    </source>
</evidence>
<sequence>MKKRTLAALLGTLTALSSVAPTMAQAAENTEEYTVTFCRTQDSTMESDIFSILKDESYEDNRWTRLIADRLGINVKYLWIAPNEEQQTQKFNAAVAAGTIPDIVCVDKLTLKNLVEADLVVDMGSYFEEYASDLLKSMIESAGEQCVQACTFDGVQYGIPYVDCDIETAQMLWLRQDWMDELGLEAPKTIDDLKGIMDAFMEKVGDGAVGMALCNDLYGNLMDIKGFANAYGAYPRYWVQQDDGTLVYGSTTPEMKQTLEALADLYQNGYLDEEFHVNDGTKAAEDLVNDKCGVLYGWHATALWPLQDNLNQNPDADWRPYQIVTSEESAEVTPGINMMTSSWYAVSSECEHPEALVELLNLYCEKVFDPELNEYSYYANPGDGLEGVWRLSPVSLNSPDKNQQTAKAIAEPLKTGDPGDLYGEQLSMYEYSKAAQDGDTTLWGWNRVFGEGGSQMLLIDYENDENVKLVRDQFYGVATETMSMRKTTLDTVLDEAFIKIITGQTTADEFDNVVESWYSAGGQDMTDEVNEWYQAQQ</sequence>
<organism evidence="4 5">
    <name type="scientific">Anthropogastromicrobium aceti</name>
    <dbReference type="NCBI Taxonomy" id="2981768"/>
    <lineage>
        <taxon>Bacteria</taxon>
        <taxon>Bacillati</taxon>
        <taxon>Bacillota</taxon>
        <taxon>Clostridia</taxon>
        <taxon>Lachnospirales</taxon>
        <taxon>Lachnospiraceae</taxon>
        <taxon>Anthropogastromicrobium</taxon>
    </lineage>
</organism>
<name>A0AAE3E1C5_9FIRM</name>
<comment type="caution">
    <text evidence="4">The sequence shown here is derived from an EMBL/GenBank/DDBJ whole genome shotgun (WGS) entry which is preliminary data.</text>
</comment>
<dbReference type="Pfam" id="PF01547">
    <property type="entry name" value="SBP_bac_1"/>
    <property type="match status" value="1"/>
</dbReference>
<evidence type="ECO:0000313" key="5">
    <source>
        <dbReference type="Proteomes" id="UP001198200"/>
    </source>
</evidence>
<dbReference type="RefSeq" id="WP_308730901.1">
    <property type="nucleotide sequence ID" value="NZ_JAJEQN010000002.1"/>
</dbReference>
<proteinExistence type="inferred from homology"/>
<reference evidence="4 5" key="1">
    <citation type="submission" date="2021-10" db="EMBL/GenBank/DDBJ databases">
        <title>Anaerobic single-cell dispensing facilitates the cultivation of human gut bacteria.</title>
        <authorList>
            <person name="Afrizal A."/>
        </authorList>
    </citation>
    <scope>NUCLEOTIDE SEQUENCE [LARGE SCALE GENOMIC DNA]</scope>
    <source>
        <strain evidence="4 5">CLA-AA-H224</strain>
    </source>
</reference>
<comment type="similarity">
    <text evidence="1">Belongs to the bacterial solute-binding protein 1 family.</text>
</comment>
<keyword evidence="3" id="KW-0732">Signal</keyword>
<dbReference type="Proteomes" id="UP001198200">
    <property type="component" value="Unassembled WGS sequence"/>
</dbReference>
<protein>
    <submittedName>
        <fullName evidence="4">Extracellular solute-binding protein</fullName>
    </submittedName>
</protein>
<dbReference type="PANTHER" id="PTHR43649:SF29">
    <property type="entry name" value="OSMOPROTECTIVE COMPOUNDS-BINDING PROTEIN GGTB"/>
    <property type="match status" value="1"/>
</dbReference>
<dbReference type="AlphaFoldDB" id="A0AAE3E1C5"/>
<feature type="signal peptide" evidence="3">
    <location>
        <begin position="1"/>
        <end position="26"/>
    </location>
</feature>
<accession>A0AAE3E1C5</accession>
<dbReference type="InterPro" id="IPR006059">
    <property type="entry name" value="SBP"/>
</dbReference>
<keyword evidence="2" id="KW-0813">Transport</keyword>
<dbReference type="PANTHER" id="PTHR43649">
    <property type="entry name" value="ARABINOSE-BINDING PROTEIN-RELATED"/>
    <property type="match status" value="1"/>
</dbReference>
<evidence type="ECO:0000313" key="4">
    <source>
        <dbReference type="EMBL" id="MCC2220244.1"/>
    </source>
</evidence>
<feature type="chain" id="PRO_5042121503" evidence="3">
    <location>
        <begin position="27"/>
        <end position="537"/>
    </location>
</feature>
<evidence type="ECO:0000256" key="3">
    <source>
        <dbReference type="SAM" id="SignalP"/>
    </source>
</evidence>
<keyword evidence="5" id="KW-1185">Reference proteome</keyword>
<dbReference type="EMBL" id="JAJEQN010000002">
    <property type="protein sequence ID" value="MCC2220244.1"/>
    <property type="molecule type" value="Genomic_DNA"/>
</dbReference>
<gene>
    <name evidence="4" type="ORF">LKD48_01105</name>
</gene>
<evidence type="ECO:0000256" key="1">
    <source>
        <dbReference type="ARBA" id="ARBA00008520"/>
    </source>
</evidence>
<dbReference type="Gene3D" id="3.40.190.10">
    <property type="entry name" value="Periplasmic binding protein-like II"/>
    <property type="match status" value="3"/>
</dbReference>
<dbReference type="SUPFAM" id="SSF53850">
    <property type="entry name" value="Periplasmic binding protein-like II"/>
    <property type="match status" value="1"/>
</dbReference>